<dbReference type="Pfam" id="PF07690">
    <property type="entry name" value="MFS_1"/>
    <property type="match status" value="1"/>
</dbReference>
<feature type="transmembrane region" description="Helical" evidence="8">
    <location>
        <begin position="142"/>
        <end position="161"/>
    </location>
</feature>
<evidence type="ECO:0000256" key="3">
    <source>
        <dbReference type="ARBA" id="ARBA00022448"/>
    </source>
</evidence>
<evidence type="ECO:0000256" key="5">
    <source>
        <dbReference type="ARBA" id="ARBA00022692"/>
    </source>
</evidence>
<accession>A0ABS8Q796</accession>
<feature type="transmembrane region" description="Helical" evidence="8">
    <location>
        <begin position="254"/>
        <end position="275"/>
    </location>
</feature>
<keyword evidence="6 8" id="KW-1133">Transmembrane helix</keyword>
<feature type="transmembrane region" description="Helical" evidence="8">
    <location>
        <begin position="369"/>
        <end position="390"/>
    </location>
</feature>
<protein>
    <submittedName>
        <fullName evidence="10">MFS transporter</fullName>
    </submittedName>
</protein>
<evidence type="ECO:0000313" key="11">
    <source>
        <dbReference type="Proteomes" id="UP001179361"/>
    </source>
</evidence>
<feature type="transmembrane region" description="Helical" evidence="8">
    <location>
        <begin position="52"/>
        <end position="72"/>
    </location>
</feature>
<feature type="transmembrane region" description="Helical" evidence="8">
    <location>
        <begin position="21"/>
        <end position="40"/>
    </location>
</feature>
<dbReference type="InterPro" id="IPR020846">
    <property type="entry name" value="MFS_dom"/>
</dbReference>
<evidence type="ECO:0000256" key="7">
    <source>
        <dbReference type="ARBA" id="ARBA00023136"/>
    </source>
</evidence>
<keyword evidence="3" id="KW-0813">Transport</keyword>
<dbReference type="InterPro" id="IPR036259">
    <property type="entry name" value="MFS_trans_sf"/>
</dbReference>
<comment type="caution">
    <text evidence="10">The sequence shown here is derived from an EMBL/GenBank/DDBJ whole genome shotgun (WGS) entry which is preliminary data.</text>
</comment>
<dbReference type="Proteomes" id="UP001179361">
    <property type="component" value="Unassembled WGS sequence"/>
</dbReference>
<sequence length="407" mass="43004">MSQGRGPIAAGSTEYRRINRAMAFGGFSVFALLYCVQPLMPLLAQDFRLTPAQSSLALSVSTAALAVALLASGSVAERIGRKQLMVASMTGGALLTLISAFTFDYTQLVAVRALLGLVLGGLPAVAMAYLSDEVEGASLGHAMGMYISGSAFGGMSGRVLSSVISDFVSWRVAVGLLGAAGLYAAWEFSRSLPASRHAGAPRAKGPGFVDGLRRHLSDAGLPWLFVLPFLLMGCFVSLYNYISYRMLGAPFHLSQSAVGAVSLLYLLGMFSSMWAGKLADRLGRRNVLWLFMCVMIAGLLVTLVESVLAIVLGVGLATFGFFAAHSVASSWVGRRAKAPQALASGIYLFCYYLGSSVVGWLTGYLWEHWGWPGVVALLAALLGVGLAIALRLRHLRPAAAPPAQVLD</sequence>
<dbReference type="PANTHER" id="PTHR43271">
    <property type="entry name" value="BLL2771 PROTEIN"/>
    <property type="match status" value="1"/>
</dbReference>
<dbReference type="PROSITE" id="PS50850">
    <property type="entry name" value="MFS"/>
    <property type="match status" value="1"/>
</dbReference>
<organism evidence="10 11">
    <name type="scientific">Massilia phyllostachyos</name>
    <dbReference type="NCBI Taxonomy" id="2898585"/>
    <lineage>
        <taxon>Bacteria</taxon>
        <taxon>Pseudomonadati</taxon>
        <taxon>Pseudomonadota</taxon>
        <taxon>Betaproteobacteria</taxon>
        <taxon>Burkholderiales</taxon>
        <taxon>Oxalobacteraceae</taxon>
        <taxon>Telluria group</taxon>
        <taxon>Massilia</taxon>
    </lineage>
</organism>
<evidence type="ECO:0000256" key="1">
    <source>
        <dbReference type="ARBA" id="ARBA00004651"/>
    </source>
</evidence>
<comment type="subcellular location">
    <subcellularLocation>
        <location evidence="1">Cell membrane</location>
        <topology evidence="1">Multi-pass membrane protein</topology>
    </subcellularLocation>
</comment>
<feature type="transmembrane region" description="Helical" evidence="8">
    <location>
        <begin position="109"/>
        <end position="130"/>
    </location>
</feature>
<dbReference type="CDD" id="cd17324">
    <property type="entry name" value="MFS_NepI_like"/>
    <property type="match status" value="1"/>
</dbReference>
<feature type="transmembrane region" description="Helical" evidence="8">
    <location>
        <begin position="167"/>
        <end position="186"/>
    </location>
</feature>
<keyword evidence="5 8" id="KW-0812">Transmembrane</keyword>
<keyword evidence="4" id="KW-1003">Cell membrane</keyword>
<proteinExistence type="inferred from homology"/>
<gene>
    <name evidence="10" type="ORF">LQ564_15020</name>
</gene>
<keyword evidence="11" id="KW-1185">Reference proteome</keyword>
<feature type="transmembrane region" description="Helical" evidence="8">
    <location>
        <begin position="345"/>
        <end position="363"/>
    </location>
</feature>
<keyword evidence="7 8" id="KW-0472">Membrane</keyword>
<feature type="transmembrane region" description="Helical" evidence="8">
    <location>
        <begin position="84"/>
        <end position="103"/>
    </location>
</feature>
<dbReference type="Gene3D" id="1.20.1250.20">
    <property type="entry name" value="MFS general substrate transporter like domains"/>
    <property type="match status" value="1"/>
</dbReference>
<dbReference type="InterPro" id="IPR011701">
    <property type="entry name" value="MFS"/>
</dbReference>
<feature type="transmembrane region" description="Helical" evidence="8">
    <location>
        <begin position="221"/>
        <end position="242"/>
    </location>
</feature>
<dbReference type="RefSeq" id="WP_231058905.1">
    <property type="nucleotide sequence ID" value="NZ_JAJNOC010000004.1"/>
</dbReference>
<evidence type="ECO:0000259" key="9">
    <source>
        <dbReference type="PROSITE" id="PS50850"/>
    </source>
</evidence>
<dbReference type="SUPFAM" id="SSF103473">
    <property type="entry name" value="MFS general substrate transporter"/>
    <property type="match status" value="1"/>
</dbReference>
<dbReference type="PANTHER" id="PTHR43271:SF1">
    <property type="entry name" value="INNER MEMBRANE TRANSPORT PROTEIN YNFM"/>
    <property type="match status" value="1"/>
</dbReference>
<dbReference type="EMBL" id="JAJNOC010000004">
    <property type="protein sequence ID" value="MCD2517624.1"/>
    <property type="molecule type" value="Genomic_DNA"/>
</dbReference>
<evidence type="ECO:0000256" key="8">
    <source>
        <dbReference type="SAM" id="Phobius"/>
    </source>
</evidence>
<reference evidence="10" key="1">
    <citation type="submission" date="2021-11" db="EMBL/GenBank/DDBJ databases">
        <title>The complete genome of Massilia sp sp. G4R7.</title>
        <authorList>
            <person name="Liu L."/>
            <person name="Yue J."/>
            <person name="Yuan J."/>
            <person name="Yang F."/>
            <person name="Li L."/>
        </authorList>
    </citation>
    <scope>NUCLEOTIDE SEQUENCE</scope>
    <source>
        <strain evidence="10">G4R7</strain>
    </source>
</reference>
<name>A0ABS8Q796_9BURK</name>
<feature type="transmembrane region" description="Helical" evidence="8">
    <location>
        <begin position="287"/>
        <end position="304"/>
    </location>
</feature>
<comment type="similarity">
    <text evidence="2">Belongs to the major facilitator superfamily.</text>
</comment>
<feature type="domain" description="Major facilitator superfamily (MFS) profile" evidence="9">
    <location>
        <begin position="18"/>
        <end position="397"/>
    </location>
</feature>
<evidence type="ECO:0000256" key="2">
    <source>
        <dbReference type="ARBA" id="ARBA00008335"/>
    </source>
</evidence>
<evidence type="ECO:0000256" key="4">
    <source>
        <dbReference type="ARBA" id="ARBA00022475"/>
    </source>
</evidence>
<evidence type="ECO:0000313" key="10">
    <source>
        <dbReference type="EMBL" id="MCD2517624.1"/>
    </source>
</evidence>
<evidence type="ECO:0000256" key="6">
    <source>
        <dbReference type="ARBA" id="ARBA00022989"/>
    </source>
</evidence>
<feature type="transmembrane region" description="Helical" evidence="8">
    <location>
        <begin position="310"/>
        <end position="333"/>
    </location>
</feature>